<proteinExistence type="predicted"/>
<organism evidence="2 3">
    <name type="scientific">Bullifex porci</name>
    <dbReference type="NCBI Taxonomy" id="2606638"/>
    <lineage>
        <taxon>Bacteria</taxon>
        <taxon>Pseudomonadati</taxon>
        <taxon>Spirochaetota</taxon>
        <taxon>Spirochaetia</taxon>
        <taxon>Spirochaetales</taxon>
        <taxon>Spirochaetaceae</taxon>
        <taxon>Bullifex</taxon>
    </lineage>
</organism>
<dbReference type="Proteomes" id="UP000460549">
    <property type="component" value="Unassembled WGS sequence"/>
</dbReference>
<evidence type="ECO:0000313" key="2">
    <source>
        <dbReference type="EMBL" id="MSU06743.1"/>
    </source>
</evidence>
<feature type="transmembrane region" description="Helical" evidence="1">
    <location>
        <begin position="129"/>
        <end position="145"/>
    </location>
</feature>
<protein>
    <submittedName>
        <fullName evidence="2">Uncharacterized protein</fullName>
    </submittedName>
</protein>
<keyword evidence="1" id="KW-0472">Membrane</keyword>
<keyword evidence="3" id="KW-1185">Reference proteome</keyword>
<gene>
    <name evidence="2" type="ORF">FYJ80_08140</name>
</gene>
<feature type="transmembrane region" description="Helical" evidence="1">
    <location>
        <begin position="71"/>
        <end position="92"/>
    </location>
</feature>
<dbReference type="EMBL" id="VUNN01000016">
    <property type="protein sequence ID" value="MSU06743.1"/>
    <property type="molecule type" value="Genomic_DNA"/>
</dbReference>
<evidence type="ECO:0000256" key="1">
    <source>
        <dbReference type="SAM" id="Phobius"/>
    </source>
</evidence>
<sequence>MYFGFSIKGLIVFILPMIINIIYVIFPPSDNKEEKVVKHKFAEMLESATRMLYMVLICFITNDYKSSFSNIMLYLAIIFLVLYYIVWIRYFIKDRKVEYLTKSFLFVPIPLAIFPVLYFLLAALWLDNYIAAIVMIVFGISHFIVSKN</sequence>
<reference evidence="2 3" key="1">
    <citation type="submission" date="2019-08" db="EMBL/GenBank/DDBJ databases">
        <title>In-depth cultivation of the pig gut microbiome towards novel bacterial diversity and tailored functional studies.</title>
        <authorList>
            <person name="Wylensek D."/>
            <person name="Hitch T.C.A."/>
            <person name="Clavel T."/>
        </authorList>
    </citation>
    <scope>NUCLEOTIDE SEQUENCE [LARGE SCALE GENOMIC DNA]</scope>
    <source>
        <strain evidence="2 3">NM-380-WT-3C1</strain>
    </source>
</reference>
<keyword evidence="1" id="KW-1133">Transmembrane helix</keyword>
<feature type="transmembrane region" description="Helical" evidence="1">
    <location>
        <begin position="104"/>
        <end position="123"/>
    </location>
</feature>
<feature type="transmembrane region" description="Helical" evidence="1">
    <location>
        <begin position="6"/>
        <end position="26"/>
    </location>
</feature>
<comment type="caution">
    <text evidence="2">The sequence shown here is derived from an EMBL/GenBank/DDBJ whole genome shotgun (WGS) entry which is preliminary data.</text>
</comment>
<dbReference type="AlphaFoldDB" id="A0A7X2TSB0"/>
<evidence type="ECO:0000313" key="3">
    <source>
        <dbReference type="Proteomes" id="UP000460549"/>
    </source>
</evidence>
<keyword evidence="1" id="KW-0812">Transmembrane</keyword>
<accession>A0A7X2TSB0</accession>
<name>A0A7X2TSB0_9SPIO</name>
<dbReference type="RefSeq" id="WP_154425842.1">
    <property type="nucleotide sequence ID" value="NZ_VUNN01000016.1"/>
</dbReference>